<keyword evidence="4" id="KW-1185">Reference proteome</keyword>
<sequence>MRTIKKILLIILLLSFYNLNAQNNKKVKKDNIFQTSGKVIKNSILTIPSDFVFMGKEISNDWKKTGYYAAGILGLIATDKITTKFLHQHIEPKINYNLPNINLVNSTTSQQWLIGDNAYLTYPIIGVYIGSFLSNKEKGQYASINALKAIQYSTIITQLSLKTIFGRNRPHRPLYETATSPWTNDNWDFFNARKEYLFSSPEGSALPSLHTTAYFALAKVFQMEYNNYWIPYGLMSIAWLSNIKGHNHWVSDIVLGGIVGTIIGKSIVLSSWKKRGISDAPKKEKHISYNITPQYSPEFTGIRIVGNF</sequence>
<feature type="domain" description="Phosphatidic acid phosphatase type 2/haloperoxidase" evidence="2">
    <location>
        <begin position="154"/>
        <end position="274"/>
    </location>
</feature>
<dbReference type="OrthoDB" id="9773582at2"/>
<accession>A0A2U2JCQ7</accession>
<dbReference type="Gene3D" id="1.20.144.10">
    <property type="entry name" value="Phosphatidic acid phosphatase type 2/haloperoxidase"/>
    <property type="match status" value="1"/>
</dbReference>
<comment type="caution">
    <text evidence="3">The sequence shown here is derived from an EMBL/GenBank/DDBJ whole genome shotgun (WGS) entry which is preliminary data.</text>
</comment>
<dbReference type="RefSeq" id="WP_109404435.1">
    <property type="nucleotide sequence ID" value="NZ_QFFG01000002.1"/>
</dbReference>
<name>A0A2U2JCQ7_9FLAO</name>
<reference evidence="3 4" key="1">
    <citation type="submission" date="2018-05" db="EMBL/GenBank/DDBJ databases">
        <title>Polaribacter aquimarinus sp. nov., isolated from sediment in a sediment of sea.</title>
        <authorList>
            <person name="Lu D."/>
        </authorList>
    </citation>
    <scope>NUCLEOTIDE SEQUENCE [LARGE SCALE GENOMIC DNA]</scope>
    <source>
        <strain evidence="3 4">ZY113</strain>
    </source>
</reference>
<feature type="signal peptide" evidence="1">
    <location>
        <begin position="1"/>
        <end position="21"/>
    </location>
</feature>
<protein>
    <recommendedName>
        <fullName evidence="2">Phosphatidic acid phosphatase type 2/haloperoxidase domain-containing protein</fullName>
    </recommendedName>
</protein>
<evidence type="ECO:0000313" key="3">
    <source>
        <dbReference type="EMBL" id="PWG06104.1"/>
    </source>
</evidence>
<feature type="chain" id="PRO_5015781365" description="Phosphatidic acid phosphatase type 2/haloperoxidase domain-containing protein" evidence="1">
    <location>
        <begin position="22"/>
        <end position="308"/>
    </location>
</feature>
<dbReference type="SUPFAM" id="SSF48317">
    <property type="entry name" value="Acid phosphatase/Vanadium-dependent haloperoxidase"/>
    <property type="match status" value="1"/>
</dbReference>
<evidence type="ECO:0000313" key="4">
    <source>
        <dbReference type="Proteomes" id="UP000245670"/>
    </source>
</evidence>
<dbReference type="CDD" id="cd01610">
    <property type="entry name" value="PAP2_like"/>
    <property type="match status" value="1"/>
</dbReference>
<dbReference type="Pfam" id="PF01569">
    <property type="entry name" value="PAP2"/>
    <property type="match status" value="1"/>
</dbReference>
<proteinExistence type="predicted"/>
<dbReference type="InterPro" id="IPR036938">
    <property type="entry name" value="PAP2/HPO_sf"/>
</dbReference>
<dbReference type="Proteomes" id="UP000245670">
    <property type="component" value="Unassembled WGS sequence"/>
</dbReference>
<evidence type="ECO:0000259" key="2">
    <source>
        <dbReference type="Pfam" id="PF01569"/>
    </source>
</evidence>
<dbReference type="EMBL" id="QFFG01000002">
    <property type="protein sequence ID" value="PWG06104.1"/>
    <property type="molecule type" value="Genomic_DNA"/>
</dbReference>
<dbReference type="InterPro" id="IPR000326">
    <property type="entry name" value="PAP2/HPO"/>
</dbReference>
<dbReference type="AlphaFoldDB" id="A0A2U2JCQ7"/>
<evidence type="ECO:0000256" key="1">
    <source>
        <dbReference type="SAM" id="SignalP"/>
    </source>
</evidence>
<keyword evidence="1" id="KW-0732">Signal</keyword>
<organism evidence="3 4">
    <name type="scientific">Polaribacter aquimarinus</name>
    <dbReference type="NCBI Taxonomy" id="2100726"/>
    <lineage>
        <taxon>Bacteria</taxon>
        <taxon>Pseudomonadati</taxon>
        <taxon>Bacteroidota</taxon>
        <taxon>Flavobacteriia</taxon>
        <taxon>Flavobacteriales</taxon>
        <taxon>Flavobacteriaceae</taxon>
    </lineage>
</organism>
<gene>
    <name evidence="3" type="ORF">DIS07_06645</name>
</gene>